<evidence type="ECO:0000313" key="3">
    <source>
        <dbReference type="Proteomes" id="UP000838756"/>
    </source>
</evidence>
<dbReference type="Proteomes" id="UP000838756">
    <property type="component" value="Unassembled WGS sequence"/>
</dbReference>
<gene>
    <name evidence="2" type="primary">jg18872</name>
    <name evidence="2" type="ORF">PAEG_LOCUS17318</name>
</gene>
<organism evidence="2 3">
    <name type="scientific">Pararge aegeria aegeria</name>
    <dbReference type="NCBI Taxonomy" id="348720"/>
    <lineage>
        <taxon>Eukaryota</taxon>
        <taxon>Metazoa</taxon>
        <taxon>Ecdysozoa</taxon>
        <taxon>Arthropoda</taxon>
        <taxon>Hexapoda</taxon>
        <taxon>Insecta</taxon>
        <taxon>Pterygota</taxon>
        <taxon>Neoptera</taxon>
        <taxon>Endopterygota</taxon>
        <taxon>Lepidoptera</taxon>
        <taxon>Glossata</taxon>
        <taxon>Ditrysia</taxon>
        <taxon>Papilionoidea</taxon>
        <taxon>Nymphalidae</taxon>
        <taxon>Satyrinae</taxon>
        <taxon>Satyrini</taxon>
        <taxon>Parargina</taxon>
        <taxon>Pararge</taxon>
    </lineage>
</organism>
<accession>A0A8S4RZ08</accession>
<proteinExistence type="predicted"/>
<evidence type="ECO:0000256" key="1">
    <source>
        <dbReference type="SAM" id="Phobius"/>
    </source>
</evidence>
<sequence>MVVVLPRTSSVTKNSTPKSVYLSPLSSFIILIDFVYAIQCVRIWAVHSKYNFNKIIDTVCNSDTICPAADSSGRTSGTTQISLGAFPAAPKLGTEVRTNGKRRHNLASSCLADNEVAVGRGRVDVRGMQFILQREWIKY</sequence>
<feature type="transmembrane region" description="Helical" evidence="1">
    <location>
        <begin position="20"/>
        <end position="45"/>
    </location>
</feature>
<keyword evidence="1" id="KW-1133">Transmembrane helix</keyword>
<keyword evidence="1" id="KW-0812">Transmembrane</keyword>
<evidence type="ECO:0000313" key="2">
    <source>
        <dbReference type="EMBL" id="CAH2240833.1"/>
    </source>
</evidence>
<reference evidence="2" key="1">
    <citation type="submission" date="2022-03" db="EMBL/GenBank/DDBJ databases">
        <authorList>
            <person name="Lindestad O."/>
        </authorList>
    </citation>
    <scope>NUCLEOTIDE SEQUENCE</scope>
</reference>
<keyword evidence="3" id="KW-1185">Reference proteome</keyword>
<protein>
    <submittedName>
        <fullName evidence="2">Jg18872 protein</fullName>
    </submittedName>
</protein>
<name>A0A8S4RZ08_9NEOP</name>
<dbReference type="AlphaFoldDB" id="A0A8S4RZ08"/>
<keyword evidence="1" id="KW-0472">Membrane</keyword>
<dbReference type="EMBL" id="CAKXAJ010025553">
    <property type="protein sequence ID" value="CAH2240833.1"/>
    <property type="molecule type" value="Genomic_DNA"/>
</dbReference>
<comment type="caution">
    <text evidence="2">The sequence shown here is derived from an EMBL/GenBank/DDBJ whole genome shotgun (WGS) entry which is preliminary data.</text>
</comment>